<evidence type="ECO:0000313" key="1">
    <source>
        <dbReference type="EMBL" id="GAV81542.1"/>
    </source>
</evidence>
<proteinExistence type="predicted"/>
<gene>
    <name evidence="1" type="ORF">CFOL_v3_24996</name>
</gene>
<keyword evidence="2" id="KW-1185">Reference proteome</keyword>
<protein>
    <submittedName>
        <fullName evidence="1">Uncharacterized protein</fullName>
    </submittedName>
</protein>
<evidence type="ECO:0000313" key="2">
    <source>
        <dbReference type="Proteomes" id="UP000187406"/>
    </source>
</evidence>
<reference evidence="2" key="1">
    <citation type="submission" date="2016-04" db="EMBL/GenBank/DDBJ databases">
        <title>Cephalotus genome sequencing.</title>
        <authorList>
            <person name="Fukushima K."/>
            <person name="Hasebe M."/>
            <person name="Fang X."/>
        </authorList>
    </citation>
    <scope>NUCLEOTIDE SEQUENCE [LARGE SCALE GENOMIC DNA]</scope>
    <source>
        <strain evidence="2">cv. St1</strain>
    </source>
</reference>
<sequence>SFYIGHSL</sequence>
<comment type="caution">
    <text evidence="1">The sequence shown here is derived from an EMBL/GenBank/DDBJ whole genome shotgun (WGS) entry which is preliminary data.</text>
</comment>
<organism evidence="1 2">
    <name type="scientific">Cephalotus follicularis</name>
    <name type="common">Albany pitcher plant</name>
    <dbReference type="NCBI Taxonomy" id="3775"/>
    <lineage>
        <taxon>Eukaryota</taxon>
        <taxon>Viridiplantae</taxon>
        <taxon>Streptophyta</taxon>
        <taxon>Embryophyta</taxon>
        <taxon>Tracheophyta</taxon>
        <taxon>Spermatophyta</taxon>
        <taxon>Magnoliopsida</taxon>
        <taxon>eudicotyledons</taxon>
        <taxon>Gunneridae</taxon>
        <taxon>Pentapetalae</taxon>
        <taxon>rosids</taxon>
        <taxon>fabids</taxon>
        <taxon>Oxalidales</taxon>
        <taxon>Cephalotaceae</taxon>
        <taxon>Cephalotus</taxon>
    </lineage>
</organism>
<accession>A0A1Q3CN47</accession>
<dbReference type="Proteomes" id="UP000187406">
    <property type="component" value="Unassembled WGS sequence"/>
</dbReference>
<dbReference type="EMBL" id="BDDD01002433">
    <property type="protein sequence ID" value="GAV81542.1"/>
    <property type="molecule type" value="Genomic_DNA"/>
</dbReference>
<feature type="non-terminal residue" evidence="1">
    <location>
        <position position="1"/>
    </location>
</feature>
<name>A0A1Q3CN47_CEPFO</name>
<dbReference type="OrthoDB" id="1839257at2759"/>